<proteinExistence type="predicted"/>
<dbReference type="Gene3D" id="2.60.120.740">
    <property type="match status" value="1"/>
</dbReference>
<evidence type="ECO:0000313" key="2">
    <source>
        <dbReference type="EMBL" id="GBP77437.1"/>
    </source>
</evidence>
<name>A0A4C1YSN1_EUMVA</name>
<dbReference type="Proteomes" id="UP000299102">
    <property type="component" value="Unassembled WGS sequence"/>
</dbReference>
<evidence type="ECO:0000256" key="1">
    <source>
        <dbReference type="SAM" id="MobiDB-lite"/>
    </source>
</evidence>
<organism evidence="2 3">
    <name type="scientific">Eumeta variegata</name>
    <name type="common">Bagworm moth</name>
    <name type="synonym">Eumeta japonica</name>
    <dbReference type="NCBI Taxonomy" id="151549"/>
    <lineage>
        <taxon>Eukaryota</taxon>
        <taxon>Metazoa</taxon>
        <taxon>Ecdysozoa</taxon>
        <taxon>Arthropoda</taxon>
        <taxon>Hexapoda</taxon>
        <taxon>Insecta</taxon>
        <taxon>Pterygota</taxon>
        <taxon>Neoptera</taxon>
        <taxon>Endopterygota</taxon>
        <taxon>Lepidoptera</taxon>
        <taxon>Glossata</taxon>
        <taxon>Ditrysia</taxon>
        <taxon>Tineoidea</taxon>
        <taxon>Psychidae</taxon>
        <taxon>Oiketicinae</taxon>
        <taxon>Eumeta</taxon>
    </lineage>
</organism>
<accession>A0A4C1YSN1</accession>
<comment type="caution">
    <text evidence="2">The sequence shown here is derived from an EMBL/GenBank/DDBJ whole genome shotgun (WGS) entry which is preliminary data.</text>
</comment>
<sequence>MRRFPTSLDTRGKTRRLRSVRDFLESAARGGTELNKVLCNFGARAEALVSSYAPSTYRPPNEINSATSHFRNSHVPDTAHALLTYSSDFGAARLDPCELRRVVPYTYTLSERSPELLDLTAHDTDHDPTFDLNSSSAISSPPAPLSKSDFHLHVACNPEPILVLDSERSFAYISDSSLPFYSDSKHVVDFDPKLLLGTLRTHQRAACDEEMVTLVCPRGTTISIQVAQYGASNHGPSCTPDLAEYQPVAVEVVGETNCMWPNALQNFRLLKYALLRSGVYHKTSELRIQTKNRPTLIDETTNDSTRTRGRGYGMREADKPTPYRVTPQCFEGRTSQTTRQIALRASCQRTESR</sequence>
<gene>
    <name evidence="2" type="ORF">EVAR_50697_1</name>
</gene>
<feature type="region of interest" description="Disordered" evidence="1">
    <location>
        <begin position="298"/>
        <end position="328"/>
    </location>
</feature>
<dbReference type="AlphaFoldDB" id="A0A4C1YSN1"/>
<dbReference type="InterPro" id="IPR043159">
    <property type="entry name" value="Lectin_gal-bd_sf"/>
</dbReference>
<dbReference type="EMBL" id="BGZK01001331">
    <property type="protein sequence ID" value="GBP77437.1"/>
    <property type="molecule type" value="Genomic_DNA"/>
</dbReference>
<protein>
    <submittedName>
        <fullName evidence="2">Uncharacterized protein</fullName>
    </submittedName>
</protein>
<dbReference type="OrthoDB" id="5970528at2759"/>
<keyword evidence="3" id="KW-1185">Reference proteome</keyword>
<reference evidence="2 3" key="1">
    <citation type="journal article" date="2019" name="Commun. Biol.">
        <title>The bagworm genome reveals a unique fibroin gene that provides high tensile strength.</title>
        <authorList>
            <person name="Kono N."/>
            <person name="Nakamura H."/>
            <person name="Ohtoshi R."/>
            <person name="Tomita M."/>
            <person name="Numata K."/>
            <person name="Arakawa K."/>
        </authorList>
    </citation>
    <scope>NUCLEOTIDE SEQUENCE [LARGE SCALE GENOMIC DNA]</scope>
</reference>
<evidence type="ECO:0000313" key="3">
    <source>
        <dbReference type="Proteomes" id="UP000299102"/>
    </source>
</evidence>